<organism evidence="2">
    <name type="scientific">freshwater metagenome</name>
    <dbReference type="NCBI Taxonomy" id="449393"/>
    <lineage>
        <taxon>unclassified sequences</taxon>
        <taxon>metagenomes</taxon>
        <taxon>ecological metagenomes</taxon>
    </lineage>
</organism>
<protein>
    <submittedName>
        <fullName evidence="2">Unannotated protein</fullName>
    </submittedName>
</protein>
<feature type="compositionally biased region" description="Low complexity" evidence="1">
    <location>
        <begin position="9"/>
        <end position="21"/>
    </location>
</feature>
<accession>A0A6J7KTH5</accession>
<evidence type="ECO:0000256" key="1">
    <source>
        <dbReference type="SAM" id="MobiDB-lite"/>
    </source>
</evidence>
<dbReference type="EMBL" id="CAFBNC010000201">
    <property type="protein sequence ID" value="CAB4959007.1"/>
    <property type="molecule type" value="Genomic_DNA"/>
</dbReference>
<gene>
    <name evidence="2" type="ORF">UFOPK3733_02331</name>
</gene>
<name>A0A6J7KTH5_9ZZZZ</name>
<dbReference type="AlphaFoldDB" id="A0A6J7KTH5"/>
<evidence type="ECO:0000313" key="2">
    <source>
        <dbReference type="EMBL" id="CAB4959007.1"/>
    </source>
</evidence>
<sequence length="219" mass="24242">MNINNAKPASCSAATTGSSGCTMSSNCGPTMMPARISPTTTGIGNLFHTANNGPSNPAATMTATAPMTARYRWPLGGSSCRNLSRAHFEGGTVEFWEENLCVRYQGFWEVGFNHEQIHHPTGYRACWGRSASILCNWPTLAVSRGGGCDPRPCRIDRSCSFRASDRSEPVEHRNPTGRRFRNFECSQLLVAGELRRRRPFRRLARGPHCHSVQRRLGRT</sequence>
<reference evidence="2" key="1">
    <citation type="submission" date="2020-05" db="EMBL/GenBank/DDBJ databases">
        <authorList>
            <person name="Chiriac C."/>
            <person name="Salcher M."/>
            <person name="Ghai R."/>
            <person name="Kavagutti S V."/>
        </authorList>
    </citation>
    <scope>NUCLEOTIDE SEQUENCE</scope>
</reference>
<dbReference type="PROSITE" id="PS51257">
    <property type="entry name" value="PROKAR_LIPOPROTEIN"/>
    <property type="match status" value="1"/>
</dbReference>
<proteinExistence type="predicted"/>
<feature type="region of interest" description="Disordered" evidence="1">
    <location>
        <begin position="1"/>
        <end position="21"/>
    </location>
</feature>